<dbReference type="RefSeq" id="WP_190022083.1">
    <property type="nucleotide sequence ID" value="NZ_BMUT01000005.1"/>
</dbReference>
<feature type="compositionally biased region" description="Low complexity" evidence="1">
    <location>
        <begin position="36"/>
        <end position="46"/>
    </location>
</feature>
<evidence type="ECO:0000313" key="4">
    <source>
        <dbReference type="Proteomes" id="UP000659223"/>
    </source>
</evidence>
<keyword evidence="4" id="KW-1185">Reference proteome</keyword>
<comment type="caution">
    <text evidence="3">The sequence shown here is derived from an EMBL/GenBank/DDBJ whole genome shotgun (WGS) entry which is preliminary data.</text>
</comment>
<reference evidence="4" key="1">
    <citation type="journal article" date="2019" name="Int. J. Syst. Evol. Microbiol.">
        <title>The Global Catalogue of Microorganisms (GCM) 10K type strain sequencing project: providing services to taxonomists for standard genome sequencing and annotation.</title>
        <authorList>
            <consortium name="The Broad Institute Genomics Platform"/>
            <consortium name="The Broad Institute Genome Sequencing Center for Infectious Disease"/>
            <person name="Wu L."/>
            <person name="Ma J."/>
        </authorList>
    </citation>
    <scope>NUCLEOTIDE SEQUENCE [LARGE SCALE GENOMIC DNA]</scope>
    <source>
        <strain evidence="4">JCM 4586</strain>
    </source>
</reference>
<dbReference type="Proteomes" id="UP000659223">
    <property type="component" value="Unassembled WGS sequence"/>
</dbReference>
<organism evidence="3 4">
    <name type="scientific">Streptomyces hiroshimensis</name>
    <dbReference type="NCBI Taxonomy" id="66424"/>
    <lineage>
        <taxon>Bacteria</taxon>
        <taxon>Bacillati</taxon>
        <taxon>Actinomycetota</taxon>
        <taxon>Actinomycetes</taxon>
        <taxon>Kitasatosporales</taxon>
        <taxon>Streptomycetaceae</taxon>
        <taxon>Streptomyces</taxon>
    </lineage>
</organism>
<feature type="region of interest" description="Disordered" evidence="1">
    <location>
        <begin position="27"/>
        <end position="62"/>
    </location>
</feature>
<evidence type="ECO:0000313" key="3">
    <source>
        <dbReference type="EMBL" id="GGX81815.1"/>
    </source>
</evidence>
<proteinExistence type="predicted"/>
<sequence>MHRRRSKVLYGILTAALGIALTACGGNDGGKGASPSQGSAAKSEGGSESGSGSGSGKQSPAAKVEWTPALTMGQPAPGLYEPGVSGGGKFQVAATKVVKGTQKQLKEGHYIEADRTLEGGTPYFVYVTYTLKEGKPDVVNSDLNSGAVILDENGEKAADRPVVHSGFGEGGCPVGPVYMSWDIGESRTQCSIYIAKAGAKQPARLAWSATGTTADEFKKGASWAWVTQ</sequence>
<dbReference type="EMBL" id="BMUT01000005">
    <property type="protein sequence ID" value="GGX81815.1"/>
    <property type="molecule type" value="Genomic_DNA"/>
</dbReference>
<feature type="signal peptide" evidence="2">
    <location>
        <begin position="1"/>
        <end position="25"/>
    </location>
</feature>
<evidence type="ECO:0000256" key="1">
    <source>
        <dbReference type="SAM" id="MobiDB-lite"/>
    </source>
</evidence>
<accession>A0ABQ2YEZ1</accession>
<name>A0ABQ2YEZ1_9ACTN</name>
<protein>
    <recommendedName>
        <fullName evidence="5">Lipoprotein</fullName>
    </recommendedName>
</protein>
<keyword evidence="2" id="KW-0732">Signal</keyword>
<dbReference type="PROSITE" id="PS51257">
    <property type="entry name" value="PROKAR_LIPOPROTEIN"/>
    <property type="match status" value="1"/>
</dbReference>
<evidence type="ECO:0008006" key="5">
    <source>
        <dbReference type="Google" id="ProtNLM"/>
    </source>
</evidence>
<feature type="chain" id="PRO_5045708882" description="Lipoprotein" evidence="2">
    <location>
        <begin position="26"/>
        <end position="228"/>
    </location>
</feature>
<gene>
    <name evidence="3" type="ORF">GCM10010324_29240</name>
</gene>
<evidence type="ECO:0000256" key="2">
    <source>
        <dbReference type="SAM" id="SignalP"/>
    </source>
</evidence>